<evidence type="ECO:0000256" key="1">
    <source>
        <dbReference type="SAM" id="Coils"/>
    </source>
</evidence>
<dbReference type="RefSeq" id="WP_191740951.1">
    <property type="nucleotide sequence ID" value="NZ_JACSQB010000107.1"/>
</dbReference>
<feature type="transmembrane region" description="Helical" evidence="2">
    <location>
        <begin position="9"/>
        <end position="27"/>
    </location>
</feature>
<name>A0ABR8YUT2_9CLOT</name>
<keyword evidence="2" id="KW-0812">Transmembrane</keyword>
<dbReference type="Proteomes" id="UP000627166">
    <property type="component" value="Unassembled WGS sequence"/>
</dbReference>
<reference evidence="3 4" key="1">
    <citation type="submission" date="2020-08" db="EMBL/GenBank/DDBJ databases">
        <title>A Genomic Blueprint of the Chicken Gut Microbiome.</title>
        <authorList>
            <person name="Gilroy R."/>
            <person name="Ravi A."/>
            <person name="Getino M."/>
            <person name="Pursley I."/>
            <person name="Horton D.L."/>
            <person name="Alikhan N.-F."/>
            <person name="Baker D."/>
            <person name="Gharbi K."/>
            <person name="Hall N."/>
            <person name="Watson M."/>
            <person name="Adriaenssens E.M."/>
            <person name="Foster-Nyarko E."/>
            <person name="Jarju S."/>
            <person name="Secka A."/>
            <person name="Antonio M."/>
            <person name="Oren A."/>
            <person name="Chaudhuri R."/>
            <person name="La Ragione R.M."/>
            <person name="Hildebrand F."/>
            <person name="Pallen M.J."/>
        </authorList>
    </citation>
    <scope>NUCLEOTIDE SEQUENCE [LARGE SCALE GENOMIC DNA]</scope>
    <source>
        <strain evidence="3 4">N37</strain>
    </source>
</reference>
<dbReference type="EMBL" id="JACSQB010000107">
    <property type="protein sequence ID" value="MBD8047995.1"/>
    <property type="molecule type" value="Genomic_DNA"/>
</dbReference>
<keyword evidence="1" id="KW-0175">Coiled coil</keyword>
<evidence type="ECO:0000313" key="4">
    <source>
        <dbReference type="Proteomes" id="UP000627166"/>
    </source>
</evidence>
<protein>
    <recommendedName>
        <fullName evidence="5">DUF4363 family protein</fullName>
    </recommendedName>
</protein>
<keyword evidence="2" id="KW-0472">Membrane</keyword>
<evidence type="ECO:0000256" key="2">
    <source>
        <dbReference type="SAM" id="Phobius"/>
    </source>
</evidence>
<feature type="coiled-coil region" evidence="1">
    <location>
        <begin position="39"/>
        <end position="86"/>
    </location>
</feature>
<gene>
    <name evidence="3" type="ORF">H9637_13270</name>
</gene>
<evidence type="ECO:0008006" key="5">
    <source>
        <dbReference type="Google" id="ProtNLM"/>
    </source>
</evidence>
<keyword evidence="4" id="KW-1185">Reference proteome</keyword>
<keyword evidence="2" id="KW-1133">Transmembrane helix</keyword>
<organism evidence="3 4">
    <name type="scientific">Clostridium faecium</name>
    <dbReference type="NCBI Taxonomy" id="2762223"/>
    <lineage>
        <taxon>Bacteria</taxon>
        <taxon>Bacillati</taxon>
        <taxon>Bacillota</taxon>
        <taxon>Clostridia</taxon>
        <taxon>Eubacteriales</taxon>
        <taxon>Clostridiaceae</taxon>
        <taxon>Clostridium</taxon>
    </lineage>
</organism>
<comment type="caution">
    <text evidence="3">The sequence shown here is derived from an EMBL/GenBank/DDBJ whole genome shotgun (WGS) entry which is preliminary data.</text>
</comment>
<evidence type="ECO:0000313" key="3">
    <source>
        <dbReference type="EMBL" id="MBD8047995.1"/>
    </source>
</evidence>
<accession>A0ABR8YUT2</accession>
<sequence>MSKIKKNSLNLVIIALVLIIPSSIYLINKTIFNEDAIVLRRIEEQREALKNALIESVKSGEIKIDNETLEKELKSLDKTYDVYYNQIKSGEVVFPDHIKKDMINRVYDESLIKQQKDILKLKAKLESGEIKIEK</sequence>
<proteinExistence type="predicted"/>